<evidence type="ECO:0000256" key="4">
    <source>
        <dbReference type="ARBA" id="ARBA00022475"/>
    </source>
</evidence>
<organism evidence="11">
    <name type="scientific">uncultured Rubrobacteraceae bacterium</name>
    <dbReference type="NCBI Taxonomy" id="349277"/>
    <lineage>
        <taxon>Bacteria</taxon>
        <taxon>Bacillati</taxon>
        <taxon>Actinomycetota</taxon>
        <taxon>Rubrobacteria</taxon>
        <taxon>Rubrobacterales</taxon>
        <taxon>Rubrobacteraceae</taxon>
        <taxon>environmental samples</taxon>
    </lineage>
</organism>
<reference evidence="11" key="1">
    <citation type="submission" date="2020-02" db="EMBL/GenBank/DDBJ databases">
        <authorList>
            <person name="Meier V. D."/>
        </authorList>
    </citation>
    <scope>NUCLEOTIDE SEQUENCE</scope>
    <source>
        <strain evidence="11">AVDCRST_MAG58</strain>
    </source>
</reference>
<dbReference type="GO" id="GO:0022857">
    <property type="term" value="F:transmembrane transporter activity"/>
    <property type="evidence" value="ECO:0007669"/>
    <property type="project" value="InterPro"/>
</dbReference>
<dbReference type="PANTHER" id="PTHR23535">
    <property type="entry name" value="SUGAR EFFLUX TRANSPORTER A-RELATED"/>
    <property type="match status" value="1"/>
</dbReference>
<evidence type="ECO:0000256" key="9">
    <source>
        <dbReference type="SAM" id="Phobius"/>
    </source>
</evidence>
<feature type="transmembrane region" description="Helical" evidence="9">
    <location>
        <begin position="47"/>
        <end position="66"/>
    </location>
</feature>
<feature type="transmembrane region" description="Helical" evidence="9">
    <location>
        <begin position="96"/>
        <end position="121"/>
    </location>
</feature>
<feature type="domain" description="Major facilitator superfamily (MFS) profile" evidence="10">
    <location>
        <begin position="8"/>
        <end position="201"/>
    </location>
</feature>
<dbReference type="PROSITE" id="PS50850">
    <property type="entry name" value="MFS"/>
    <property type="match status" value="1"/>
</dbReference>
<dbReference type="PANTHER" id="PTHR23535:SF2">
    <property type="entry name" value="SUGAR EFFLUX TRANSPORTER A-RELATED"/>
    <property type="match status" value="1"/>
</dbReference>
<keyword evidence="5" id="KW-0762">Sugar transport</keyword>
<dbReference type="Pfam" id="PF07690">
    <property type="entry name" value="MFS_1"/>
    <property type="match status" value="1"/>
</dbReference>
<dbReference type="Gene3D" id="1.20.1250.20">
    <property type="entry name" value="MFS general substrate transporter like domains"/>
    <property type="match status" value="1"/>
</dbReference>
<protein>
    <recommendedName>
        <fullName evidence="10">Major facilitator superfamily (MFS) profile domain-containing protein</fullName>
    </recommendedName>
</protein>
<sequence>MQVWRHQEYRSLLLIMVLSGLSVSSYVPLVTLFLVRTLGVGDTSVGLFTLTFLASPLVGILAGRLSDRLPSRVPLIAAAAVWVALGRVAMGLAPNFWAAVAVGIAFGAFVGVMNAQVFAVLKDVFERERERSEATVASVVRTGYSLGWAAGPVSGGLLAGRVGVPGREARPRGSSASWIAQCSRSDNSIENSQRRRATISA</sequence>
<evidence type="ECO:0000256" key="5">
    <source>
        <dbReference type="ARBA" id="ARBA00022597"/>
    </source>
</evidence>
<dbReference type="SUPFAM" id="SSF103473">
    <property type="entry name" value="MFS general substrate transporter"/>
    <property type="match status" value="1"/>
</dbReference>
<dbReference type="GO" id="GO:0005886">
    <property type="term" value="C:plasma membrane"/>
    <property type="evidence" value="ECO:0007669"/>
    <property type="project" value="UniProtKB-SubCell"/>
</dbReference>
<evidence type="ECO:0000256" key="2">
    <source>
        <dbReference type="ARBA" id="ARBA00006523"/>
    </source>
</evidence>
<dbReference type="AlphaFoldDB" id="A0A6J4RCY6"/>
<evidence type="ECO:0000256" key="1">
    <source>
        <dbReference type="ARBA" id="ARBA00004651"/>
    </source>
</evidence>
<dbReference type="InterPro" id="IPR011701">
    <property type="entry name" value="MFS"/>
</dbReference>
<comment type="similarity">
    <text evidence="2">Belongs to the major facilitator superfamily. Set transporter family.</text>
</comment>
<proteinExistence type="inferred from homology"/>
<dbReference type="EMBL" id="CADCVF010000076">
    <property type="protein sequence ID" value="CAA9467738.1"/>
    <property type="molecule type" value="Genomic_DNA"/>
</dbReference>
<feature type="transmembrane region" description="Helical" evidence="9">
    <location>
        <begin position="12"/>
        <end position="35"/>
    </location>
</feature>
<evidence type="ECO:0000313" key="11">
    <source>
        <dbReference type="EMBL" id="CAA9467738.1"/>
    </source>
</evidence>
<keyword evidence="6 9" id="KW-0812">Transmembrane</keyword>
<evidence type="ECO:0000256" key="7">
    <source>
        <dbReference type="ARBA" id="ARBA00022989"/>
    </source>
</evidence>
<keyword evidence="7 9" id="KW-1133">Transmembrane helix</keyword>
<name>A0A6J4RCY6_9ACTN</name>
<evidence type="ECO:0000256" key="8">
    <source>
        <dbReference type="ARBA" id="ARBA00023136"/>
    </source>
</evidence>
<dbReference type="InterPro" id="IPR020846">
    <property type="entry name" value="MFS_dom"/>
</dbReference>
<keyword evidence="3" id="KW-0813">Transport</keyword>
<evidence type="ECO:0000256" key="3">
    <source>
        <dbReference type="ARBA" id="ARBA00022448"/>
    </source>
</evidence>
<evidence type="ECO:0000259" key="10">
    <source>
        <dbReference type="PROSITE" id="PS50850"/>
    </source>
</evidence>
<accession>A0A6J4RCY6</accession>
<evidence type="ECO:0000256" key="6">
    <source>
        <dbReference type="ARBA" id="ARBA00022692"/>
    </source>
</evidence>
<gene>
    <name evidence="11" type="ORF">AVDCRST_MAG58-3691</name>
</gene>
<comment type="subcellular location">
    <subcellularLocation>
        <location evidence="1">Cell membrane</location>
        <topology evidence="1">Multi-pass membrane protein</topology>
    </subcellularLocation>
</comment>
<keyword evidence="4" id="KW-1003">Cell membrane</keyword>
<keyword evidence="8 9" id="KW-0472">Membrane</keyword>
<feature type="transmembrane region" description="Helical" evidence="9">
    <location>
        <begin position="73"/>
        <end position="90"/>
    </location>
</feature>
<dbReference type="InterPro" id="IPR036259">
    <property type="entry name" value="MFS_trans_sf"/>
</dbReference>